<keyword evidence="1" id="KW-0472">Membrane</keyword>
<accession>A0A4U1B5K5</accession>
<name>A0A4U1B5K5_9GAMM</name>
<dbReference type="Pfam" id="PF04403">
    <property type="entry name" value="PqiA"/>
    <property type="match status" value="1"/>
</dbReference>
<evidence type="ECO:0000313" key="2">
    <source>
        <dbReference type="EMBL" id="TKB44909.1"/>
    </source>
</evidence>
<comment type="caution">
    <text evidence="2">The sequence shown here is derived from an EMBL/GenBank/DDBJ whole genome shotgun (WGS) entry which is preliminary data.</text>
</comment>
<dbReference type="InterPro" id="IPR007498">
    <property type="entry name" value="PqiA-like"/>
</dbReference>
<keyword evidence="3" id="KW-1185">Reference proteome</keyword>
<evidence type="ECO:0000256" key="1">
    <source>
        <dbReference type="SAM" id="Phobius"/>
    </source>
</evidence>
<feature type="transmembrane region" description="Helical" evidence="1">
    <location>
        <begin position="172"/>
        <end position="193"/>
    </location>
</feature>
<dbReference type="OrthoDB" id="9807787at2"/>
<dbReference type="AlphaFoldDB" id="A0A4U1B5K5"/>
<keyword evidence="1" id="KW-0812">Transmembrane</keyword>
<dbReference type="EMBL" id="SWDB01000023">
    <property type="protein sequence ID" value="TKB44909.1"/>
    <property type="molecule type" value="Genomic_DNA"/>
</dbReference>
<protein>
    <submittedName>
        <fullName evidence="2">Paraquat-inducible protein A</fullName>
    </submittedName>
</protein>
<feature type="transmembrane region" description="Helical" evidence="1">
    <location>
        <begin position="97"/>
        <end position="122"/>
    </location>
</feature>
<dbReference type="RefSeq" id="WP_136736094.1">
    <property type="nucleotide sequence ID" value="NZ_SWDB01000023.1"/>
</dbReference>
<reference evidence="2 3" key="1">
    <citation type="submission" date="2019-04" db="EMBL/GenBank/DDBJ databases">
        <title>Thalassotalea guangxiensis sp. nov., isolated from sediment of the coastal wetland.</title>
        <authorList>
            <person name="Zheng S."/>
            <person name="Zhang D."/>
        </authorList>
    </citation>
    <scope>NUCLEOTIDE SEQUENCE [LARGE SCALE GENOMIC DNA]</scope>
    <source>
        <strain evidence="2 3">ZS-4</strain>
    </source>
</reference>
<dbReference type="Proteomes" id="UP000307999">
    <property type="component" value="Unassembled WGS sequence"/>
</dbReference>
<sequence length="208" mass="23954">MTVTLSSQPKVLACRECDNLMYYPLLQEGQQARCKRCRHVILYRKPNPIDRSIAIALAGLILAIPAIFLPIMSMKLFSINSTVSLSSAIVALWQNQLYFVALVTSFFCILAPLSKLFVTLILSFQVKLDRIHHQSYVPLIKFYQRIDSWEMLEVFMIGILVSIFKLRDDADLFFDFGLVSYILFMICIVALKLSFDNELLWNKVEIDD</sequence>
<proteinExistence type="predicted"/>
<keyword evidence="1" id="KW-1133">Transmembrane helix</keyword>
<feature type="transmembrane region" description="Helical" evidence="1">
    <location>
        <begin position="53"/>
        <end position="77"/>
    </location>
</feature>
<organism evidence="2 3">
    <name type="scientific">Thalassotalea mangrovi</name>
    <dbReference type="NCBI Taxonomy" id="2572245"/>
    <lineage>
        <taxon>Bacteria</taxon>
        <taxon>Pseudomonadati</taxon>
        <taxon>Pseudomonadota</taxon>
        <taxon>Gammaproteobacteria</taxon>
        <taxon>Alteromonadales</taxon>
        <taxon>Colwelliaceae</taxon>
        <taxon>Thalassotalea</taxon>
    </lineage>
</organism>
<evidence type="ECO:0000313" key="3">
    <source>
        <dbReference type="Proteomes" id="UP000307999"/>
    </source>
</evidence>
<gene>
    <name evidence="2" type="ORF">E8M12_10415</name>
</gene>